<gene>
    <name evidence="3" type="primary">porV</name>
    <name evidence="3" type="ORF">EZL74_09385</name>
</gene>
<dbReference type="AlphaFoldDB" id="A0A4Q9YVC8"/>
<dbReference type="NCBIfam" id="NF033710">
    <property type="entry name" value="T9SS_OM_PorV"/>
    <property type="match status" value="1"/>
</dbReference>
<proteinExistence type="predicted"/>
<dbReference type="NCBIfam" id="NF033709">
    <property type="entry name" value="PorV_fam"/>
    <property type="match status" value="1"/>
</dbReference>
<evidence type="ECO:0000256" key="1">
    <source>
        <dbReference type="SAM" id="SignalP"/>
    </source>
</evidence>
<feature type="domain" description="Type IX secretion system protein PorV" evidence="2">
    <location>
        <begin position="19"/>
        <end position="265"/>
    </location>
</feature>
<name>A0A4Q9YVC8_9FLAO</name>
<evidence type="ECO:0000259" key="2">
    <source>
        <dbReference type="Pfam" id="PF19572"/>
    </source>
</evidence>
<protein>
    <submittedName>
        <fullName evidence="3">Type IX secretion system outer membrane channel protein PorV</fullName>
    </submittedName>
</protein>
<dbReference type="InterPro" id="IPR045741">
    <property type="entry name" value="PorV"/>
</dbReference>
<dbReference type="EMBL" id="SJPE01000010">
    <property type="protein sequence ID" value="TBX67685.1"/>
    <property type="molecule type" value="Genomic_DNA"/>
</dbReference>
<reference evidence="3 4" key="1">
    <citation type="submission" date="2019-02" db="EMBL/GenBank/DDBJ databases">
        <title>Flavobacterium sp. RD-2-33 isolated from forest soil.</title>
        <authorList>
            <person name="Chaudhary D.K."/>
        </authorList>
    </citation>
    <scope>NUCLEOTIDE SEQUENCE [LARGE SCALE GENOMIC DNA]</scope>
    <source>
        <strain evidence="3 4">RD-2-33</strain>
    </source>
</reference>
<keyword evidence="1" id="KW-0732">Signal</keyword>
<evidence type="ECO:0000313" key="3">
    <source>
        <dbReference type="EMBL" id="TBX67685.1"/>
    </source>
</evidence>
<feature type="chain" id="PRO_5020429680" evidence="1">
    <location>
        <begin position="20"/>
        <end position="398"/>
    </location>
</feature>
<dbReference type="RefSeq" id="WP_131476352.1">
    <property type="nucleotide sequence ID" value="NZ_SJPE01000010.1"/>
</dbReference>
<organism evidence="3 4">
    <name type="scientific">Flavobacterium silvisoli</name>
    <dbReference type="NCBI Taxonomy" id="2529433"/>
    <lineage>
        <taxon>Bacteria</taxon>
        <taxon>Pseudomonadati</taxon>
        <taxon>Bacteroidota</taxon>
        <taxon>Flavobacteriia</taxon>
        <taxon>Flavobacteriales</taxon>
        <taxon>Flavobacteriaceae</taxon>
        <taxon>Flavobacterium</taxon>
    </lineage>
</organism>
<dbReference type="Gene3D" id="2.40.160.60">
    <property type="entry name" value="Outer membrane protein transport protein (OMPP1/FadL/TodX)"/>
    <property type="match status" value="1"/>
</dbReference>
<evidence type="ECO:0000313" key="4">
    <source>
        <dbReference type="Proteomes" id="UP000293300"/>
    </source>
</evidence>
<feature type="signal peptide" evidence="1">
    <location>
        <begin position="1"/>
        <end position="19"/>
    </location>
</feature>
<accession>A0A4Q9YVC8</accession>
<dbReference type="InterPro" id="IPR047799">
    <property type="entry name" value="T9SS_OM_PorV"/>
</dbReference>
<dbReference type="SUPFAM" id="SSF56935">
    <property type="entry name" value="Porins"/>
    <property type="match status" value="1"/>
</dbReference>
<keyword evidence="4" id="KW-1185">Reference proteome</keyword>
<dbReference type="Proteomes" id="UP000293300">
    <property type="component" value="Unassembled WGS sequence"/>
</dbReference>
<dbReference type="Pfam" id="PF19572">
    <property type="entry name" value="PorV"/>
    <property type="match status" value="1"/>
</dbReference>
<sequence length="398" mass="43797">MKKIAAVLLLLTTIPSINAQQDSRVITTGVPFLLVAADARAAGLADQGVATSSDAFSQQWNPAKYAFATDKQGFTASYTPYLTDLVNDISLGQATYYNRINERSAFAVSLRYFGLGEIELRQNANDIPQIVKPSELAFDGSYSLKLSDRFSMAVAGRYIRSALRIADASAGGDAKPASTFAVDIAGFYQGEETALSDFNGRLRLGFNFQNLGPKINYDAGASDDNSANFLPANMRLGAGYDFIFDDYNKVSLNVELAKLLVPTPQSADINGDGQISGADETALYQQQQIDYNKINWVSGIFKSFNDAPGGFSEELKEFTYSVGAEYLYQDSFAFRLGYFHESPIKGYRQFFSLGAGFKYNVVKVDVSYLFSASKVKNPLENTLRFSLTFNFGEKYDDY</sequence>
<comment type="caution">
    <text evidence="3">The sequence shown here is derived from an EMBL/GenBank/DDBJ whole genome shotgun (WGS) entry which is preliminary data.</text>
</comment>
<dbReference type="OrthoDB" id="9758448at2"/>